<dbReference type="EMBL" id="BRXY01000476">
    <property type="protein sequence ID" value="GMH96873.1"/>
    <property type="molecule type" value="Genomic_DNA"/>
</dbReference>
<keyword evidence="11" id="KW-1185">Reference proteome</keyword>
<dbReference type="InterPro" id="IPR023753">
    <property type="entry name" value="FAD/NAD-binding_dom"/>
</dbReference>
<dbReference type="OrthoDB" id="189522at2759"/>
<evidence type="ECO:0000259" key="9">
    <source>
        <dbReference type="Pfam" id="PF21791"/>
    </source>
</evidence>
<evidence type="ECO:0000256" key="2">
    <source>
        <dbReference type="ARBA" id="ARBA00006442"/>
    </source>
</evidence>
<proteinExistence type="inferred from homology"/>
<name>A0A9W7EYV8_9STRA</name>
<dbReference type="SUPFAM" id="SSF51905">
    <property type="entry name" value="FAD/NAD(P)-binding domain"/>
    <property type="match status" value="1"/>
</dbReference>
<dbReference type="PANTHER" id="PTHR43557:SF2">
    <property type="entry name" value="RIESKE DOMAIN-CONTAINING PROTEIN-RELATED"/>
    <property type="match status" value="1"/>
</dbReference>
<dbReference type="GO" id="GO:0016656">
    <property type="term" value="F:monodehydroascorbate reductase (NADH) activity"/>
    <property type="evidence" value="ECO:0007669"/>
    <property type="project" value="UniProtKB-EC"/>
</dbReference>
<evidence type="ECO:0000256" key="6">
    <source>
        <dbReference type="ARBA" id="ARBA00023027"/>
    </source>
</evidence>
<evidence type="ECO:0000259" key="8">
    <source>
        <dbReference type="Pfam" id="PF07992"/>
    </source>
</evidence>
<feature type="domain" description="Monodehydroascorbate reductase 3-like C-terminal" evidence="9">
    <location>
        <begin position="424"/>
        <end position="516"/>
    </location>
</feature>
<dbReference type="PRINTS" id="PR00368">
    <property type="entry name" value="FADPNR"/>
</dbReference>
<gene>
    <name evidence="10" type="ORF">TrST_g13405</name>
</gene>
<dbReference type="GO" id="GO:0005737">
    <property type="term" value="C:cytoplasm"/>
    <property type="evidence" value="ECO:0007669"/>
    <property type="project" value="TreeGrafter"/>
</dbReference>
<dbReference type="InterPro" id="IPR016156">
    <property type="entry name" value="FAD/NAD-linked_Rdtase_dimer_sf"/>
</dbReference>
<evidence type="ECO:0000256" key="1">
    <source>
        <dbReference type="ARBA" id="ARBA00001974"/>
    </source>
</evidence>
<sequence>MSSYDVVIIGGGVGAGYLVKEVLAKSEANPNSSPVPTIAVVSSDPPLLPPMERPAVSKGSMLADKPFLRNPSGAADKFPYVKTAAGDPMSPKFWETTENVTLLSSTTATSIDFGAKSVALSSGEAITYRKLVLATGSRARVLDGCGAEGSTWDELHSGDLDEQHEITDKRKYGFGSTHTLNNVGDSEKLVTAMTRVEDDDQETCYWPVVVVGGGFVAMEAAAVIASKCDDLHVTVILNNDHFMGGKGGVFDKEMSEFYERQLSQRFGVRFARNYTVTGLWDKEESGKFCSLDGPAMDLKKTRERQFDTCPKQFTECQGVILDGPDEADKGIRLPARFVVFGVGAKPNSEFLGDSLEMVDGGFVKVDGNCQTSQADVYAIGDVAAMVGEDGEVTKTGHVDAARKMAAHVAGSIMEEQQVPYSVTPYFYSVVMGLSQSWKFYGKCDASCTIVTIGLSGWEAKESVTDLIWGAFYVDPSNVIVGVLLNNGTPEMIAKLPGVVEAGAVVINCKKLKKCELQQVLEDPHLLTPPELGLGEFHAESDVDEVNEVFSQFEKEAGCGSVEVAIVGELMKTLGADWDEVELKDAIAALDETSCGFITKDNFVNWWL</sequence>
<dbReference type="Gene3D" id="3.30.390.30">
    <property type="match status" value="1"/>
</dbReference>
<reference evidence="11" key="1">
    <citation type="journal article" date="2023" name="Commun. Biol.">
        <title>Genome analysis of Parmales, the sister group of diatoms, reveals the evolutionary specialization of diatoms from phago-mixotrophs to photoautotrophs.</title>
        <authorList>
            <person name="Ban H."/>
            <person name="Sato S."/>
            <person name="Yoshikawa S."/>
            <person name="Yamada K."/>
            <person name="Nakamura Y."/>
            <person name="Ichinomiya M."/>
            <person name="Sato N."/>
            <person name="Blanc-Mathieu R."/>
            <person name="Endo H."/>
            <person name="Kuwata A."/>
            <person name="Ogata H."/>
        </authorList>
    </citation>
    <scope>NUCLEOTIDE SEQUENCE [LARGE SCALE GENOMIC DNA]</scope>
    <source>
        <strain evidence="11">NIES 3701</strain>
    </source>
</reference>
<comment type="caution">
    <text evidence="10">The sequence shown here is derived from an EMBL/GenBank/DDBJ whole genome shotgun (WGS) entry which is preliminary data.</text>
</comment>
<keyword evidence="6" id="KW-0520">NAD</keyword>
<keyword evidence="5" id="KW-0560">Oxidoreductase</keyword>
<evidence type="ECO:0000313" key="11">
    <source>
        <dbReference type="Proteomes" id="UP001165085"/>
    </source>
</evidence>
<comment type="similarity">
    <text evidence="2">Belongs to the FAD-dependent oxidoreductase family.</text>
</comment>
<dbReference type="Gene3D" id="1.10.238.10">
    <property type="entry name" value="EF-hand"/>
    <property type="match status" value="1"/>
</dbReference>
<dbReference type="Gene3D" id="3.50.50.60">
    <property type="entry name" value="FAD/NAD(P)-binding domain"/>
    <property type="match status" value="3"/>
</dbReference>
<dbReference type="Pfam" id="PF21791">
    <property type="entry name" value="MDHAR3-like_C"/>
    <property type="match status" value="1"/>
</dbReference>
<dbReference type="InterPro" id="IPR036188">
    <property type="entry name" value="FAD/NAD-bd_sf"/>
</dbReference>
<dbReference type="Pfam" id="PF07992">
    <property type="entry name" value="Pyr_redox_2"/>
    <property type="match status" value="1"/>
</dbReference>
<evidence type="ECO:0000256" key="4">
    <source>
        <dbReference type="ARBA" id="ARBA00022827"/>
    </source>
</evidence>
<dbReference type="InterPro" id="IPR011992">
    <property type="entry name" value="EF-hand-dom_pair"/>
</dbReference>
<dbReference type="SUPFAM" id="SSF47473">
    <property type="entry name" value="EF-hand"/>
    <property type="match status" value="1"/>
</dbReference>
<keyword evidence="3" id="KW-0285">Flavoprotein</keyword>
<dbReference type="EC" id="1.6.5.4" evidence="7"/>
<feature type="domain" description="FAD/NAD(P)-binding" evidence="8">
    <location>
        <begin position="4"/>
        <end position="404"/>
    </location>
</feature>
<comment type="cofactor">
    <cofactor evidence="1">
        <name>FAD</name>
        <dbReference type="ChEBI" id="CHEBI:57692"/>
    </cofactor>
</comment>
<keyword evidence="4" id="KW-0274">FAD</keyword>
<dbReference type="InterPro" id="IPR050446">
    <property type="entry name" value="FAD-oxidoreductase/Apoptosis"/>
</dbReference>
<accession>A0A9W7EYV8</accession>
<evidence type="ECO:0000256" key="7">
    <source>
        <dbReference type="ARBA" id="ARBA00038920"/>
    </source>
</evidence>
<dbReference type="AlphaFoldDB" id="A0A9W7EYV8"/>
<dbReference type="InterPro" id="IPR048618">
    <property type="entry name" value="MDHAR3-like_C"/>
</dbReference>
<protein>
    <recommendedName>
        <fullName evidence="7">monodehydroascorbate reductase (NADH)</fullName>
        <ecNumber evidence="7">1.6.5.4</ecNumber>
    </recommendedName>
</protein>
<evidence type="ECO:0000256" key="3">
    <source>
        <dbReference type="ARBA" id="ARBA00022630"/>
    </source>
</evidence>
<dbReference type="Proteomes" id="UP001165085">
    <property type="component" value="Unassembled WGS sequence"/>
</dbReference>
<organism evidence="10 11">
    <name type="scientific">Triparma strigata</name>
    <dbReference type="NCBI Taxonomy" id="1606541"/>
    <lineage>
        <taxon>Eukaryota</taxon>
        <taxon>Sar</taxon>
        <taxon>Stramenopiles</taxon>
        <taxon>Ochrophyta</taxon>
        <taxon>Bolidophyceae</taxon>
        <taxon>Parmales</taxon>
        <taxon>Triparmaceae</taxon>
        <taxon>Triparma</taxon>
    </lineage>
</organism>
<dbReference type="PANTHER" id="PTHR43557">
    <property type="entry name" value="APOPTOSIS-INDUCING FACTOR 1"/>
    <property type="match status" value="1"/>
</dbReference>
<evidence type="ECO:0000256" key="5">
    <source>
        <dbReference type="ARBA" id="ARBA00023002"/>
    </source>
</evidence>
<evidence type="ECO:0000313" key="10">
    <source>
        <dbReference type="EMBL" id="GMH96873.1"/>
    </source>
</evidence>